<dbReference type="SUPFAM" id="SSF50978">
    <property type="entry name" value="WD40 repeat-like"/>
    <property type="match status" value="1"/>
</dbReference>
<dbReference type="InterPro" id="IPR046351">
    <property type="entry name" value="UTP4"/>
</dbReference>
<dbReference type="Proteomes" id="UP000567179">
    <property type="component" value="Unassembled WGS sequence"/>
</dbReference>
<dbReference type="InterPro" id="IPR036322">
    <property type="entry name" value="WD40_repeat_dom_sf"/>
</dbReference>
<feature type="region of interest" description="Disordered" evidence="2">
    <location>
        <begin position="611"/>
        <end position="670"/>
    </location>
</feature>
<organism evidence="3 4">
    <name type="scientific">Psilocybe cf. subviscida</name>
    <dbReference type="NCBI Taxonomy" id="2480587"/>
    <lineage>
        <taxon>Eukaryota</taxon>
        <taxon>Fungi</taxon>
        <taxon>Dikarya</taxon>
        <taxon>Basidiomycota</taxon>
        <taxon>Agaricomycotina</taxon>
        <taxon>Agaricomycetes</taxon>
        <taxon>Agaricomycetidae</taxon>
        <taxon>Agaricales</taxon>
        <taxon>Agaricineae</taxon>
        <taxon>Strophariaceae</taxon>
        <taxon>Psilocybe</taxon>
    </lineage>
</organism>
<evidence type="ECO:0000256" key="2">
    <source>
        <dbReference type="SAM" id="MobiDB-lite"/>
    </source>
</evidence>
<dbReference type="InterPro" id="IPR015943">
    <property type="entry name" value="WD40/YVTN_repeat-like_dom_sf"/>
</dbReference>
<evidence type="ECO:0000313" key="4">
    <source>
        <dbReference type="Proteomes" id="UP000567179"/>
    </source>
</evidence>
<dbReference type="EMBL" id="JAACJJ010000056">
    <property type="protein sequence ID" value="KAF5312558.1"/>
    <property type="molecule type" value="Genomic_DNA"/>
</dbReference>
<dbReference type="PANTHER" id="PTHR44163">
    <property type="entry name" value="U3 SMALL NUCLEOLAR RNA-ASSOCIATED PROTEIN 4 HOMOLOG"/>
    <property type="match status" value="1"/>
</dbReference>
<dbReference type="GO" id="GO:0003723">
    <property type="term" value="F:RNA binding"/>
    <property type="evidence" value="ECO:0007669"/>
    <property type="project" value="TreeGrafter"/>
</dbReference>
<dbReference type="SUPFAM" id="SSF50998">
    <property type="entry name" value="Quinoprotein alcohol dehydrogenase-like"/>
    <property type="match status" value="1"/>
</dbReference>
<evidence type="ECO:0000313" key="3">
    <source>
        <dbReference type="EMBL" id="KAF5312558.1"/>
    </source>
</evidence>
<gene>
    <name evidence="3" type="ORF">D9619_003337</name>
</gene>
<sequence>MERNSAVAVHRCRFVDYAPSAVTALAYPPMPLPSVKGKQKTTARKQPLKFGLLAVGHANGNIDICEWMGSERETQCSQAWVVRKTLPGPYPSKVDSLAFVIRHPDDLGPDDIPGQSDLRLFSSGGGSELIEWDLQRGCIRRTISSQGGSIWSLAANPSSSSLALGCEDGTVHILSVANDTLTHSRRFDRVKCRMLSIAWGPPAPRQRPQKTSTSTDSSDDDDDEDEWEDSWLVTGGSDSSLRKWDIATGRPIERMGVDKVRGERTLVWTVGVLGDGTIVSGDSLGMVKFWDSRTCTQLHSFQAHSADVLCMTISPEGRAVYTAGVDQKTVQFSLVKTSTNERSASSSRWTQTCTRRMHSHDVRALAIWPPYTPLPNAYKRQYAVDVAPVLASGGLDMFVVLTPAALPTSTVVRITNPLNTSTESTFEDSYHRKLAYVQPNAMRVSRSSRLVSCVRESALTVWRIEKKPEPVEEPEPELAPVKYAGGWDKVLEMDLNVHSNITNHEISDDGHWLAVSDLYETKLFSLRTDAEGEMHIRRSKDFSATLQASIPTSSAHVSSTGAAALRFTPDSSRLIMTTALSSYVLIIDLSGDKPRVLRRFDQHRMQDAIVGDRVTAGRTTSTKANGHAPVNGDGDVEMEDVESPPAAEKAADESEEESDDEEASSTPAVVSIDRIAISSDGQWAATSDNRARTHIFNLDLVSHHCVLPSFHRAAQALAFDPMHPSVLLLAFPDNSVQFFDVETRQFPAWGKDISNTLPKRFRYAHDPVLGVTFDPPASSFAAGSDKGKTRFILFWGATWLFKATLDTRAFVGGRKRRRDFIPPTPGPHNTEEDRPWRDYKMITTYRPIVCCDFLNKKELVVVERPLIDILQTLPPAFYKHKYGAS</sequence>
<dbReference type="PROSITE" id="PS50082">
    <property type="entry name" value="WD_REPEATS_2"/>
    <property type="match status" value="1"/>
</dbReference>
<name>A0A8H5AXA3_9AGAR</name>
<feature type="region of interest" description="Disordered" evidence="2">
    <location>
        <begin position="198"/>
        <end position="234"/>
    </location>
</feature>
<feature type="repeat" description="WD" evidence="1">
    <location>
        <begin position="232"/>
        <end position="254"/>
    </location>
</feature>
<protein>
    <recommendedName>
        <fullName evidence="5">Anaphase-promoting complex subunit 4 WD40 domain-containing protein</fullName>
    </recommendedName>
</protein>
<dbReference type="OrthoDB" id="8883818at2759"/>
<keyword evidence="4" id="KW-1185">Reference proteome</keyword>
<accession>A0A8H5AXA3</accession>
<dbReference type="AlphaFoldDB" id="A0A8H5AXA3"/>
<dbReference type="GO" id="GO:0034455">
    <property type="term" value="C:t-UTP complex"/>
    <property type="evidence" value="ECO:0007669"/>
    <property type="project" value="TreeGrafter"/>
</dbReference>
<proteinExistence type="predicted"/>
<keyword evidence="1" id="KW-0853">WD repeat</keyword>
<feature type="compositionally biased region" description="Acidic residues" evidence="2">
    <location>
        <begin position="217"/>
        <end position="229"/>
    </location>
</feature>
<dbReference type="PANTHER" id="PTHR44163:SF1">
    <property type="entry name" value="U3 SMALL NUCLEOLAR RNA-ASSOCIATED PROTEIN 4 HOMOLOG"/>
    <property type="match status" value="1"/>
</dbReference>
<dbReference type="Gene3D" id="2.130.10.10">
    <property type="entry name" value="YVTN repeat-like/Quinoprotein amine dehydrogenase"/>
    <property type="match status" value="3"/>
</dbReference>
<reference evidence="3 4" key="1">
    <citation type="journal article" date="2020" name="ISME J.">
        <title>Uncovering the hidden diversity of litter-decomposition mechanisms in mushroom-forming fungi.</title>
        <authorList>
            <person name="Floudas D."/>
            <person name="Bentzer J."/>
            <person name="Ahren D."/>
            <person name="Johansson T."/>
            <person name="Persson P."/>
            <person name="Tunlid A."/>
        </authorList>
    </citation>
    <scope>NUCLEOTIDE SEQUENCE [LARGE SCALE GENOMIC DNA]</scope>
    <source>
        <strain evidence="3 4">CBS 101986</strain>
    </source>
</reference>
<dbReference type="InterPro" id="IPR011047">
    <property type="entry name" value="Quinoprotein_ADH-like_sf"/>
</dbReference>
<dbReference type="InterPro" id="IPR001680">
    <property type="entry name" value="WD40_rpt"/>
</dbReference>
<dbReference type="GO" id="GO:0032040">
    <property type="term" value="C:small-subunit processome"/>
    <property type="evidence" value="ECO:0007669"/>
    <property type="project" value="TreeGrafter"/>
</dbReference>
<comment type="caution">
    <text evidence="3">The sequence shown here is derived from an EMBL/GenBank/DDBJ whole genome shotgun (WGS) entry which is preliminary data.</text>
</comment>
<dbReference type="SMART" id="SM00320">
    <property type="entry name" value="WD40"/>
    <property type="match status" value="8"/>
</dbReference>
<dbReference type="GO" id="GO:0030686">
    <property type="term" value="C:90S preribosome"/>
    <property type="evidence" value="ECO:0007669"/>
    <property type="project" value="InterPro"/>
</dbReference>
<dbReference type="Pfam" id="PF00400">
    <property type="entry name" value="WD40"/>
    <property type="match status" value="2"/>
</dbReference>
<evidence type="ECO:0008006" key="5">
    <source>
        <dbReference type="Google" id="ProtNLM"/>
    </source>
</evidence>
<dbReference type="GO" id="GO:0000462">
    <property type="term" value="P:maturation of SSU-rRNA from tricistronic rRNA transcript (SSU-rRNA, 5.8S rRNA, LSU-rRNA)"/>
    <property type="evidence" value="ECO:0007669"/>
    <property type="project" value="InterPro"/>
</dbReference>
<feature type="compositionally biased region" description="Acidic residues" evidence="2">
    <location>
        <begin position="653"/>
        <end position="663"/>
    </location>
</feature>
<evidence type="ECO:0000256" key="1">
    <source>
        <dbReference type="PROSITE-ProRule" id="PRU00221"/>
    </source>
</evidence>